<feature type="domain" description="Ion transport" evidence="7">
    <location>
        <begin position="8"/>
        <end position="285"/>
    </location>
</feature>
<feature type="compositionally biased region" description="Basic residues" evidence="5">
    <location>
        <begin position="380"/>
        <end position="403"/>
    </location>
</feature>
<keyword evidence="2 6" id="KW-0812">Transmembrane</keyword>
<dbReference type="GO" id="GO:0005248">
    <property type="term" value="F:voltage-gated sodium channel activity"/>
    <property type="evidence" value="ECO:0007669"/>
    <property type="project" value="TreeGrafter"/>
</dbReference>
<organism evidence="8 9">
    <name type="scientific">Plectus sambesii</name>
    <dbReference type="NCBI Taxonomy" id="2011161"/>
    <lineage>
        <taxon>Eukaryota</taxon>
        <taxon>Metazoa</taxon>
        <taxon>Ecdysozoa</taxon>
        <taxon>Nematoda</taxon>
        <taxon>Chromadorea</taxon>
        <taxon>Plectida</taxon>
        <taxon>Plectina</taxon>
        <taxon>Plectoidea</taxon>
        <taxon>Plectidae</taxon>
        <taxon>Plectus</taxon>
    </lineage>
</organism>
<feature type="compositionally biased region" description="Acidic residues" evidence="5">
    <location>
        <begin position="565"/>
        <end position="580"/>
    </location>
</feature>
<dbReference type="GO" id="GO:0043005">
    <property type="term" value="C:neuron projection"/>
    <property type="evidence" value="ECO:0007669"/>
    <property type="project" value="TreeGrafter"/>
</dbReference>
<dbReference type="InterPro" id="IPR043203">
    <property type="entry name" value="VGCC_Ca_Na"/>
</dbReference>
<dbReference type="SUPFAM" id="SSF81324">
    <property type="entry name" value="Voltage-gated potassium channels"/>
    <property type="match status" value="2"/>
</dbReference>
<dbReference type="GO" id="GO:0070509">
    <property type="term" value="P:calcium ion import"/>
    <property type="evidence" value="ECO:0007669"/>
    <property type="project" value="TreeGrafter"/>
</dbReference>
<protein>
    <submittedName>
        <fullName evidence="9">Ion transport domain-containing protein</fullName>
    </submittedName>
</protein>
<keyword evidence="3 6" id="KW-1133">Transmembrane helix</keyword>
<evidence type="ECO:0000256" key="5">
    <source>
        <dbReference type="SAM" id="MobiDB-lite"/>
    </source>
</evidence>
<dbReference type="InterPro" id="IPR005821">
    <property type="entry name" value="Ion_trans_dom"/>
</dbReference>
<dbReference type="InterPro" id="IPR027359">
    <property type="entry name" value="Volt_channel_dom_sf"/>
</dbReference>
<evidence type="ECO:0000313" key="8">
    <source>
        <dbReference type="Proteomes" id="UP000887566"/>
    </source>
</evidence>
<feature type="transmembrane region" description="Helical" evidence="6">
    <location>
        <begin position="92"/>
        <end position="115"/>
    </location>
</feature>
<feature type="region of interest" description="Disordered" evidence="5">
    <location>
        <begin position="537"/>
        <end position="594"/>
    </location>
</feature>
<feature type="compositionally biased region" description="Polar residues" evidence="5">
    <location>
        <begin position="353"/>
        <end position="371"/>
    </location>
</feature>
<proteinExistence type="predicted"/>
<dbReference type="GO" id="GO:0001518">
    <property type="term" value="C:voltage-gated sodium channel complex"/>
    <property type="evidence" value="ECO:0007669"/>
    <property type="project" value="TreeGrafter"/>
</dbReference>
<feature type="region of interest" description="Disordered" evidence="5">
    <location>
        <begin position="351"/>
        <end position="507"/>
    </location>
</feature>
<feature type="compositionally biased region" description="Low complexity" evidence="5">
    <location>
        <begin position="485"/>
        <end position="494"/>
    </location>
</feature>
<dbReference type="Pfam" id="PF00520">
    <property type="entry name" value="Ion_trans"/>
    <property type="match status" value="2"/>
</dbReference>
<evidence type="ECO:0000256" key="4">
    <source>
        <dbReference type="ARBA" id="ARBA00023136"/>
    </source>
</evidence>
<sequence length="816" mass="92235">MKEEKKGILIKVCALSFIGPDAYLDDTWNRLDFFIVIAGCAEYLLQEYMGNINLTAIRTIRVLRPLRAVNRIPSMRILVNLLLDTLPMLGNVLLLCFFVFFIFGIVGVQLWAGLLRNRCIINLPRTNFSFNVTDVSLTRYYIPDDTSMEYICSRPDAAGIHSCDSLPPSTYKGQKCNKSIYDWEVYTPSNVSCINWNQYYNECAVMHRNPFQGSISFDNIGFAWVAIFLVISLEGWTDIMYYVQDAHSFWNWIYFVLLIVIGAFFMINLCLVVIATQFAETKRRETERMLAERARIQSSSSISGSDRGAQEGGGDSVYAAFVRFVAHMSRKAKRKFAVWWQQFLRWRRRRKQGSSNATSNDNDDLTATPSKSEARNPPVHGRRTRSRHGSQKNKRRRKKRRSKTSHEDDTIMDESGKVMLRTDVPRITRVQSEHTSPKIRSRFSSTGDYSAKGGSLRQRPGAHGMLNVSNGEDALSPDSGRRSARSSQSQYLSAQEEEAGSSVPSLITGQTLMDDVKDINIIGTDPSTSERTAIIKGRRHHSDASNDDNDVTGSKTDSSSRSATDDEDSTSDLTDASESELDSHTYSKDTETEAVTAAENTAELLAIRDAESLNSRKRLGHIGRFRRMVKDFVDGDHFTRGILVAILVNTLSMGVEYHQQPEGLTLVLEYSNYFFTGLFALEMCLKIVAEGPFGYLADGFNLFDGGIVALSVLELFQEGKGGLSVLRTFRLLRILKLVRFMPALRYQLVVMLRTMDNVTVFFGLLVLFIFIFSILGMNLFGCKFCKDEEGDFGTKIRKCERKNFDSLLWALITVFQ</sequence>
<dbReference type="AlphaFoldDB" id="A0A914XR22"/>
<feature type="transmembrane region" description="Helical" evidence="6">
    <location>
        <begin position="253"/>
        <end position="279"/>
    </location>
</feature>
<dbReference type="WBParaSite" id="PSAMB.scaffold967size37935.g10084.t1">
    <property type="protein sequence ID" value="PSAMB.scaffold967size37935.g10084.t1"/>
    <property type="gene ID" value="PSAMB.scaffold967size37935.g10084"/>
</dbReference>
<dbReference type="GO" id="GO:0008332">
    <property type="term" value="F:low voltage-gated calcium channel activity"/>
    <property type="evidence" value="ECO:0007669"/>
    <property type="project" value="TreeGrafter"/>
</dbReference>
<keyword evidence="4 6" id="KW-0472">Membrane</keyword>
<dbReference type="FunFam" id="1.20.120.350:FF:000007">
    <property type="entry name" value="Voltage-dependent T-type calcium channel subunit alpha"/>
    <property type="match status" value="1"/>
</dbReference>
<evidence type="ECO:0000256" key="2">
    <source>
        <dbReference type="ARBA" id="ARBA00022692"/>
    </source>
</evidence>
<evidence type="ECO:0000256" key="1">
    <source>
        <dbReference type="ARBA" id="ARBA00004141"/>
    </source>
</evidence>
<evidence type="ECO:0000313" key="9">
    <source>
        <dbReference type="WBParaSite" id="PSAMB.scaffold967size37935.g10084.t1"/>
    </source>
</evidence>
<dbReference type="Gene3D" id="1.10.287.70">
    <property type="match status" value="2"/>
</dbReference>
<dbReference type="GO" id="GO:0086010">
    <property type="term" value="P:membrane depolarization during action potential"/>
    <property type="evidence" value="ECO:0007669"/>
    <property type="project" value="TreeGrafter"/>
</dbReference>
<dbReference type="PANTHER" id="PTHR10037">
    <property type="entry name" value="VOLTAGE-GATED CATION CHANNEL CALCIUM AND SODIUM"/>
    <property type="match status" value="1"/>
</dbReference>
<reference evidence="9" key="1">
    <citation type="submission" date="2022-11" db="UniProtKB">
        <authorList>
            <consortium name="WormBaseParasite"/>
        </authorList>
    </citation>
    <scope>IDENTIFICATION</scope>
</reference>
<comment type="subcellular location">
    <subcellularLocation>
        <location evidence="1">Membrane</location>
        <topology evidence="1">Multi-pass membrane protein</topology>
    </subcellularLocation>
</comment>
<dbReference type="Proteomes" id="UP000887566">
    <property type="component" value="Unplaced"/>
</dbReference>
<feature type="compositionally biased region" description="Basic and acidic residues" evidence="5">
    <location>
        <begin position="581"/>
        <end position="591"/>
    </location>
</feature>
<feature type="transmembrane region" description="Helical" evidence="6">
    <location>
        <begin position="761"/>
        <end position="780"/>
    </location>
</feature>
<feature type="compositionally biased region" description="Basic and acidic residues" evidence="5">
    <location>
        <begin position="423"/>
        <end position="436"/>
    </location>
</feature>
<feature type="transmembrane region" description="Helical" evidence="6">
    <location>
        <begin position="215"/>
        <end position="233"/>
    </location>
</feature>
<accession>A0A914XR22</accession>
<dbReference type="PANTHER" id="PTHR10037:SF230">
    <property type="entry name" value="CA[2+]-CHANNEL PROTEIN ALPHA[[1]] SUBUNIT T, ISOFORM F"/>
    <property type="match status" value="1"/>
</dbReference>
<dbReference type="Gene3D" id="1.20.120.350">
    <property type="entry name" value="Voltage-gated potassium channels. Chain C"/>
    <property type="match status" value="2"/>
</dbReference>
<evidence type="ECO:0000256" key="6">
    <source>
        <dbReference type="SAM" id="Phobius"/>
    </source>
</evidence>
<keyword evidence="8" id="KW-1185">Reference proteome</keyword>
<evidence type="ECO:0000256" key="3">
    <source>
        <dbReference type="ARBA" id="ARBA00022989"/>
    </source>
</evidence>
<name>A0A914XR22_9BILA</name>
<evidence type="ECO:0000259" key="7">
    <source>
        <dbReference type="Pfam" id="PF00520"/>
    </source>
</evidence>
<feature type="domain" description="Ion transport" evidence="7">
    <location>
        <begin position="639"/>
        <end position="816"/>
    </location>
</feature>